<name>A0A3S5FH52_9PLAT</name>
<keyword evidence="2" id="KW-1185">Reference proteome</keyword>
<organism evidence="1 2">
    <name type="scientific">Protopolystoma xenopodis</name>
    <dbReference type="NCBI Taxonomy" id="117903"/>
    <lineage>
        <taxon>Eukaryota</taxon>
        <taxon>Metazoa</taxon>
        <taxon>Spiralia</taxon>
        <taxon>Lophotrochozoa</taxon>
        <taxon>Platyhelminthes</taxon>
        <taxon>Monogenea</taxon>
        <taxon>Polyopisthocotylea</taxon>
        <taxon>Polystomatidea</taxon>
        <taxon>Polystomatidae</taxon>
        <taxon>Protopolystoma</taxon>
    </lineage>
</organism>
<evidence type="ECO:0000313" key="2">
    <source>
        <dbReference type="Proteomes" id="UP000784294"/>
    </source>
</evidence>
<dbReference type="AlphaFoldDB" id="A0A3S5FH52"/>
<evidence type="ECO:0000313" key="1">
    <source>
        <dbReference type="EMBL" id="VEL42301.1"/>
    </source>
</evidence>
<gene>
    <name evidence="1" type="ORF">PXEA_LOCUS35741</name>
</gene>
<comment type="caution">
    <text evidence="1">The sequence shown here is derived from an EMBL/GenBank/DDBJ whole genome shotgun (WGS) entry which is preliminary data.</text>
</comment>
<dbReference type="EMBL" id="CAAALY010273674">
    <property type="protein sequence ID" value="VEL42301.1"/>
    <property type="molecule type" value="Genomic_DNA"/>
</dbReference>
<accession>A0A3S5FH52</accession>
<proteinExistence type="predicted"/>
<sequence length="209" mass="23424">MDLCGLITLVIYPDLSLSIGSSELGLQSGSHHCLVDRFLIFLVNRFHSVPVPVCFSLQELFLNAIEARTQPPRRAYRLGSDCHACRYHAFPSRVLSFIKPMLSEQTLDAYLLSHLASRAGFWGILVITPNFRDSLLIRLPSSLTTSPPKLYWFIRNGHHSLTTSSLDWKKPLPPIFLIAIPFSPVSGRSLIQASPFCWSCSILVVPKFA</sequence>
<reference evidence="1" key="1">
    <citation type="submission" date="2018-11" db="EMBL/GenBank/DDBJ databases">
        <authorList>
            <consortium name="Pathogen Informatics"/>
        </authorList>
    </citation>
    <scope>NUCLEOTIDE SEQUENCE</scope>
</reference>
<dbReference type="Proteomes" id="UP000784294">
    <property type="component" value="Unassembled WGS sequence"/>
</dbReference>
<protein>
    <submittedName>
        <fullName evidence="1">Uncharacterized protein</fullName>
    </submittedName>
</protein>